<protein>
    <submittedName>
        <fullName evidence="3">Uncharacterized protein</fullName>
    </submittedName>
</protein>
<keyword evidence="2" id="KW-0472">Membrane</keyword>
<proteinExistence type="predicted"/>
<gene>
    <name evidence="3" type="ORF">RMAR1173_LOCUS18468</name>
</gene>
<evidence type="ECO:0000313" key="3">
    <source>
        <dbReference type="EMBL" id="CAD9707477.1"/>
    </source>
</evidence>
<feature type="transmembrane region" description="Helical" evidence="2">
    <location>
        <begin position="6"/>
        <end position="30"/>
    </location>
</feature>
<feature type="region of interest" description="Disordered" evidence="1">
    <location>
        <begin position="64"/>
        <end position="112"/>
    </location>
</feature>
<name>A0A7S2WTY2_9STRA</name>
<evidence type="ECO:0000256" key="2">
    <source>
        <dbReference type="SAM" id="Phobius"/>
    </source>
</evidence>
<keyword evidence="2" id="KW-1133">Transmembrane helix</keyword>
<reference evidence="3" key="1">
    <citation type="submission" date="2021-01" db="EMBL/GenBank/DDBJ databases">
        <authorList>
            <person name="Corre E."/>
            <person name="Pelletier E."/>
            <person name="Niang G."/>
            <person name="Scheremetjew M."/>
            <person name="Finn R."/>
            <person name="Kale V."/>
            <person name="Holt S."/>
            <person name="Cochrane G."/>
            <person name="Meng A."/>
            <person name="Brown T."/>
            <person name="Cohen L."/>
        </authorList>
    </citation>
    <scope>NUCLEOTIDE SEQUENCE</scope>
    <source>
        <strain evidence="3">CCMP1243</strain>
    </source>
</reference>
<dbReference type="AlphaFoldDB" id="A0A7S2WTY2"/>
<accession>A0A7S2WTY2</accession>
<organism evidence="3">
    <name type="scientific">Rhizochromulina marina</name>
    <dbReference type="NCBI Taxonomy" id="1034831"/>
    <lineage>
        <taxon>Eukaryota</taxon>
        <taxon>Sar</taxon>
        <taxon>Stramenopiles</taxon>
        <taxon>Ochrophyta</taxon>
        <taxon>Dictyochophyceae</taxon>
        <taxon>Rhizochromulinales</taxon>
        <taxon>Rhizochromulina</taxon>
    </lineage>
</organism>
<evidence type="ECO:0000256" key="1">
    <source>
        <dbReference type="SAM" id="MobiDB-lite"/>
    </source>
</evidence>
<keyword evidence="2" id="KW-0812">Transmembrane</keyword>
<dbReference type="EMBL" id="HBHJ01027872">
    <property type="protein sequence ID" value="CAD9707477.1"/>
    <property type="molecule type" value="Transcribed_RNA"/>
</dbReference>
<sequence>MGITWLMGAVVIMGNAALVLYVALILNYCLGQLVLGYTADSLPFETSVKCLLLATADRHYAYQQRNSSPEAASDAKVASDANSKAETRSKAASYSPAVETHHNHNHNATSTSDAAAAAGTIITMDKDKGGCCAQ</sequence>